<protein>
    <submittedName>
        <fullName evidence="2">Uncharacterized protein</fullName>
    </submittedName>
</protein>
<dbReference type="EMBL" id="MCOG01000050">
    <property type="protein sequence ID" value="ORY66677.1"/>
    <property type="molecule type" value="Genomic_DNA"/>
</dbReference>
<dbReference type="AlphaFoldDB" id="A0A1Y2E5F8"/>
<accession>A0A1Y2E5F8</accession>
<organism evidence="2 3">
    <name type="scientific">Neocallimastix californiae</name>
    <dbReference type="NCBI Taxonomy" id="1754190"/>
    <lineage>
        <taxon>Eukaryota</taxon>
        <taxon>Fungi</taxon>
        <taxon>Fungi incertae sedis</taxon>
        <taxon>Chytridiomycota</taxon>
        <taxon>Chytridiomycota incertae sedis</taxon>
        <taxon>Neocallimastigomycetes</taxon>
        <taxon>Neocallimastigales</taxon>
        <taxon>Neocallimastigaceae</taxon>
        <taxon>Neocallimastix</taxon>
    </lineage>
</organism>
<reference evidence="2 3" key="1">
    <citation type="submission" date="2016-08" db="EMBL/GenBank/DDBJ databases">
        <title>A Parts List for Fungal Cellulosomes Revealed by Comparative Genomics.</title>
        <authorList>
            <consortium name="DOE Joint Genome Institute"/>
            <person name="Haitjema C.H."/>
            <person name="Gilmore S.P."/>
            <person name="Henske J.K."/>
            <person name="Solomon K.V."/>
            <person name="De Groot R."/>
            <person name="Kuo A."/>
            <person name="Mondo S.J."/>
            <person name="Salamov A.A."/>
            <person name="Labutti K."/>
            <person name="Zhao Z."/>
            <person name="Chiniquy J."/>
            <person name="Barry K."/>
            <person name="Brewer H.M."/>
            <person name="Purvine S.O."/>
            <person name="Wright A.T."/>
            <person name="Boxma B."/>
            <person name="Van Alen T."/>
            <person name="Hackstein J.H."/>
            <person name="Baker S.E."/>
            <person name="Grigoriev I.V."/>
            <person name="O'Malley M.A."/>
        </authorList>
    </citation>
    <scope>NUCLEOTIDE SEQUENCE [LARGE SCALE GENOMIC DNA]</scope>
    <source>
        <strain evidence="2 3">G1</strain>
    </source>
</reference>
<comment type="caution">
    <text evidence="2">The sequence shown here is derived from an EMBL/GenBank/DDBJ whole genome shotgun (WGS) entry which is preliminary data.</text>
</comment>
<evidence type="ECO:0000256" key="1">
    <source>
        <dbReference type="SAM" id="Phobius"/>
    </source>
</evidence>
<sequence>MDKESKINGEAEIIYKENTDEISTNNSTINNHMDTSSSYGNTEKINTPYFGNGTISDVSNISSFSNDVKKNDTHLLIISYSIILAILSLFLVCAFFYVSKKKLYEKEKDRYIKEKSSTSSCRSLTRSEYYDSLSHSYSNTALFSSRSNSNRPSTTNLSSLKKINNETLTSFSLSRYPNSLKYSKINYHQYPIKNEYNYYNTYKSNETDKSILIPKAVITTNGKFLLSNKEDYNTL</sequence>
<gene>
    <name evidence="2" type="ORF">LY90DRAFT_640832</name>
</gene>
<dbReference type="Proteomes" id="UP000193920">
    <property type="component" value="Unassembled WGS sequence"/>
</dbReference>
<keyword evidence="1" id="KW-0812">Transmembrane</keyword>
<keyword evidence="1" id="KW-0472">Membrane</keyword>
<feature type="transmembrane region" description="Helical" evidence="1">
    <location>
        <begin position="75"/>
        <end position="98"/>
    </location>
</feature>
<keyword evidence="1" id="KW-1133">Transmembrane helix</keyword>
<proteinExistence type="predicted"/>
<name>A0A1Y2E5F8_9FUNG</name>
<keyword evidence="3" id="KW-1185">Reference proteome</keyword>
<evidence type="ECO:0000313" key="2">
    <source>
        <dbReference type="EMBL" id="ORY66677.1"/>
    </source>
</evidence>
<evidence type="ECO:0000313" key="3">
    <source>
        <dbReference type="Proteomes" id="UP000193920"/>
    </source>
</evidence>